<dbReference type="Proteomes" id="UP001595528">
    <property type="component" value="Unassembled WGS sequence"/>
</dbReference>
<dbReference type="InterPro" id="IPR000891">
    <property type="entry name" value="PYR_CT"/>
</dbReference>
<evidence type="ECO:0000313" key="3">
    <source>
        <dbReference type="Proteomes" id="UP001595528"/>
    </source>
</evidence>
<dbReference type="Pfam" id="PF00682">
    <property type="entry name" value="HMGL-like"/>
    <property type="match status" value="1"/>
</dbReference>
<keyword evidence="3" id="KW-1185">Reference proteome</keyword>
<dbReference type="PANTHER" id="PTHR43778:SF2">
    <property type="entry name" value="PYRUVATE CARBOXYLASE, MITOCHONDRIAL"/>
    <property type="match status" value="1"/>
</dbReference>
<sequence length="486" mass="53091">MSHVRIVDQTLRDGQQSLWGMRMQAGMCLPVAPLIDRAGYDTVDLVGSSMFEIMVRDAQEDPWAGLDMIAAAMPRSRIRAGTRNTGIVSMSVTPDALMDLWVATLCRHGVRSFWIYDVLHWNIAKTHRMAKVAKEFDAQVVAALMFTDSPVHTDAFYAEKAKLLGGSGDVDRLILYDTAGVLTPARCRTLIPAIQAACPGRELEIHCHNTIGIAPLTYLEAIGLGIDIIHTCSRPLANGASLPSVEVTLRNLKLGGHSHDIDASVLAPIAQNFEEVAQAAGFPVGVPNEYDIALFEHQIPGGMTGTLRNQLEKQGMADRLPDVLREVALVRRDMGYPGMATPFSQLVGTLAVMNVINGERYRTIPDEVVQYACGHYGAPVAPIDGDLLDRIMATPRAKELRGTEPTQRSVAELKAEFGGDISDEDLLLRSLIAQPFIDKMKAAGAPARDFRRYNDPVLDKVAKLMTAATARNLEIASGDFRLNLKR</sequence>
<organism evidence="2 3">
    <name type="scientific">Marinibaculum pumilum</name>
    <dbReference type="NCBI Taxonomy" id="1766165"/>
    <lineage>
        <taxon>Bacteria</taxon>
        <taxon>Pseudomonadati</taxon>
        <taxon>Pseudomonadota</taxon>
        <taxon>Alphaproteobacteria</taxon>
        <taxon>Rhodospirillales</taxon>
        <taxon>Rhodospirillaceae</taxon>
        <taxon>Marinibaculum</taxon>
    </lineage>
</organism>
<dbReference type="PANTHER" id="PTHR43778">
    <property type="entry name" value="PYRUVATE CARBOXYLASE"/>
    <property type="match status" value="1"/>
</dbReference>
<feature type="domain" description="Pyruvate carboxyltransferase" evidence="1">
    <location>
        <begin position="4"/>
        <end position="267"/>
    </location>
</feature>
<dbReference type="InterPro" id="IPR013785">
    <property type="entry name" value="Aldolase_TIM"/>
</dbReference>
<gene>
    <name evidence="2" type="ORF">ACFOGJ_13000</name>
</gene>
<comment type="caution">
    <text evidence="2">The sequence shown here is derived from an EMBL/GenBank/DDBJ whole genome shotgun (WGS) entry which is preliminary data.</text>
</comment>
<dbReference type="InterPro" id="IPR003379">
    <property type="entry name" value="Carboxylase_cons_dom"/>
</dbReference>
<evidence type="ECO:0000259" key="1">
    <source>
        <dbReference type="PROSITE" id="PS50991"/>
    </source>
</evidence>
<protein>
    <recommendedName>
        <fullName evidence="1">Pyruvate carboxyltransferase domain-containing protein</fullName>
    </recommendedName>
</protein>
<dbReference type="RefSeq" id="WP_379901006.1">
    <property type="nucleotide sequence ID" value="NZ_JBHRTR010000028.1"/>
</dbReference>
<dbReference type="SUPFAM" id="SSF51569">
    <property type="entry name" value="Aldolase"/>
    <property type="match status" value="1"/>
</dbReference>
<reference evidence="3" key="1">
    <citation type="journal article" date="2019" name="Int. J. Syst. Evol. Microbiol.">
        <title>The Global Catalogue of Microorganisms (GCM) 10K type strain sequencing project: providing services to taxonomists for standard genome sequencing and annotation.</title>
        <authorList>
            <consortium name="The Broad Institute Genomics Platform"/>
            <consortium name="The Broad Institute Genome Sequencing Center for Infectious Disease"/>
            <person name="Wu L."/>
            <person name="Ma J."/>
        </authorList>
    </citation>
    <scope>NUCLEOTIDE SEQUENCE [LARGE SCALE GENOMIC DNA]</scope>
    <source>
        <strain evidence="3">KCTC 42964</strain>
    </source>
</reference>
<dbReference type="EMBL" id="JBHRTR010000028">
    <property type="protein sequence ID" value="MFC3228156.1"/>
    <property type="molecule type" value="Genomic_DNA"/>
</dbReference>
<proteinExistence type="predicted"/>
<dbReference type="PROSITE" id="PS50991">
    <property type="entry name" value="PYR_CT"/>
    <property type="match status" value="1"/>
</dbReference>
<dbReference type="Pfam" id="PF02436">
    <property type="entry name" value="PYC_OADA"/>
    <property type="match status" value="1"/>
</dbReference>
<dbReference type="SUPFAM" id="SSF89000">
    <property type="entry name" value="post-HMGL domain-like"/>
    <property type="match status" value="1"/>
</dbReference>
<name>A0ABV7L1E2_9PROT</name>
<accession>A0ABV7L1E2</accession>
<dbReference type="InterPro" id="IPR055268">
    <property type="entry name" value="PCB-like"/>
</dbReference>
<dbReference type="Gene3D" id="3.20.20.70">
    <property type="entry name" value="Aldolase class I"/>
    <property type="match status" value="1"/>
</dbReference>
<evidence type="ECO:0000313" key="2">
    <source>
        <dbReference type="EMBL" id="MFC3228156.1"/>
    </source>
</evidence>